<reference evidence="2" key="2">
    <citation type="journal article" date="2023" name="Plants (Basel)">
        <title>Annotation of the Turnera subulata (Passifloraceae) Draft Genome Reveals the S-Locus Evolved after the Divergence of Turneroideae from Passifloroideae in a Stepwise Manner.</title>
        <authorList>
            <person name="Henning P.M."/>
            <person name="Roalson E.H."/>
            <person name="Mir W."/>
            <person name="McCubbin A.G."/>
            <person name="Shore J.S."/>
        </authorList>
    </citation>
    <scope>NUCLEOTIDE SEQUENCE</scope>
    <source>
        <strain evidence="2">F60SS</strain>
    </source>
</reference>
<name>A0A9Q0JMX3_9ROSI</name>
<proteinExistence type="predicted"/>
<evidence type="ECO:0000313" key="2">
    <source>
        <dbReference type="EMBL" id="KAJ4846767.1"/>
    </source>
</evidence>
<accession>A0A9Q0JMX3</accession>
<comment type="caution">
    <text evidence="2">The sequence shown here is derived from an EMBL/GenBank/DDBJ whole genome shotgun (WGS) entry which is preliminary data.</text>
</comment>
<reference evidence="2" key="1">
    <citation type="submission" date="2022-02" db="EMBL/GenBank/DDBJ databases">
        <authorList>
            <person name="Henning P.M."/>
            <person name="McCubbin A.G."/>
            <person name="Shore J.S."/>
        </authorList>
    </citation>
    <scope>NUCLEOTIDE SEQUENCE</scope>
    <source>
        <strain evidence="2">F60SS</strain>
        <tissue evidence="2">Leaves</tissue>
    </source>
</reference>
<feature type="compositionally biased region" description="Gly residues" evidence="1">
    <location>
        <begin position="90"/>
        <end position="99"/>
    </location>
</feature>
<dbReference type="AlphaFoldDB" id="A0A9Q0JMX3"/>
<dbReference type="Proteomes" id="UP001141552">
    <property type="component" value="Unassembled WGS sequence"/>
</dbReference>
<organism evidence="2 3">
    <name type="scientific">Turnera subulata</name>
    <dbReference type="NCBI Taxonomy" id="218843"/>
    <lineage>
        <taxon>Eukaryota</taxon>
        <taxon>Viridiplantae</taxon>
        <taxon>Streptophyta</taxon>
        <taxon>Embryophyta</taxon>
        <taxon>Tracheophyta</taxon>
        <taxon>Spermatophyta</taxon>
        <taxon>Magnoliopsida</taxon>
        <taxon>eudicotyledons</taxon>
        <taxon>Gunneridae</taxon>
        <taxon>Pentapetalae</taxon>
        <taxon>rosids</taxon>
        <taxon>fabids</taxon>
        <taxon>Malpighiales</taxon>
        <taxon>Passifloraceae</taxon>
        <taxon>Turnera</taxon>
    </lineage>
</organism>
<evidence type="ECO:0000313" key="3">
    <source>
        <dbReference type="Proteomes" id="UP001141552"/>
    </source>
</evidence>
<sequence length="123" mass="13245">MGLCKSTIGACLVGPLEHNFNHSLKLRHGDGEAWCPVAAGEHAAVTLYHGSLSIRRDGNGEVPQQLHGACTGRTSLMVVRPRHPHTQGRSGFGTSGGGFSSSKHESEGWFWRSGQIRTDLSRI</sequence>
<dbReference type="EMBL" id="JAKUCV010001343">
    <property type="protein sequence ID" value="KAJ4846767.1"/>
    <property type="molecule type" value="Genomic_DNA"/>
</dbReference>
<keyword evidence="3" id="KW-1185">Reference proteome</keyword>
<gene>
    <name evidence="2" type="ORF">Tsubulata_035280</name>
</gene>
<evidence type="ECO:0000256" key="1">
    <source>
        <dbReference type="SAM" id="MobiDB-lite"/>
    </source>
</evidence>
<protein>
    <submittedName>
        <fullName evidence="2">Uncharacterized protein</fullName>
    </submittedName>
</protein>
<feature type="region of interest" description="Disordered" evidence="1">
    <location>
        <begin position="84"/>
        <end position="106"/>
    </location>
</feature>